<comment type="caution">
    <text evidence="2">The sequence shown here is derived from an EMBL/GenBank/DDBJ whole genome shotgun (WGS) entry which is preliminary data.</text>
</comment>
<dbReference type="EMBL" id="QGKV02000297">
    <property type="protein sequence ID" value="KAF3605633.1"/>
    <property type="molecule type" value="Genomic_DNA"/>
</dbReference>
<sequence>MNSTELLTVTMYEALRGRFRYLPQQGTACTQHHTTLETIFQPSKELAIAATKSVHQTGLTSLSHTNRERAITTCTKLAKLHYQCRIKRSFTSTGMVATTKSDTATTKTKPERLLLPSRTEEQ</sequence>
<organism evidence="2 3">
    <name type="scientific">Brassica cretica</name>
    <name type="common">Mustard</name>
    <dbReference type="NCBI Taxonomy" id="69181"/>
    <lineage>
        <taxon>Eukaryota</taxon>
        <taxon>Viridiplantae</taxon>
        <taxon>Streptophyta</taxon>
        <taxon>Embryophyta</taxon>
        <taxon>Tracheophyta</taxon>
        <taxon>Spermatophyta</taxon>
        <taxon>Magnoliopsida</taxon>
        <taxon>eudicotyledons</taxon>
        <taxon>Gunneridae</taxon>
        <taxon>Pentapetalae</taxon>
        <taxon>rosids</taxon>
        <taxon>malvids</taxon>
        <taxon>Brassicales</taxon>
        <taxon>Brassicaceae</taxon>
        <taxon>Brassiceae</taxon>
        <taxon>Brassica</taxon>
    </lineage>
</organism>
<gene>
    <name evidence="2" type="ORF">DY000_02045384</name>
</gene>
<accession>A0ABQ7EPK1</accession>
<evidence type="ECO:0000256" key="1">
    <source>
        <dbReference type="SAM" id="MobiDB-lite"/>
    </source>
</evidence>
<name>A0ABQ7EPK1_BRACR</name>
<evidence type="ECO:0000313" key="3">
    <source>
        <dbReference type="Proteomes" id="UP000266723"/>
    </source>
</evidence>
<feature type="compositionally biased region" description="Basic and acidic residues" evidence="1">
    <location>
        <begin position="108"/>
        <end position="122"/>
    </location>
</feature>
<proteinExistence type="predicted"/>
<evidence type="ECO:0000313" key="2">
    <source>
        <dbReference type="EMBL" id="KAF3605633.1"/>
    </source>
</evidence>
<feature type="compositionally biased region" description="Low complexity" evidence="1">
    <location>
        <begin position="98"/>
        <end position="107"/>
    </location>
</feature>
<feature type="region of interest" description="Disordered" evidence="1">
    <location>
        <begin position="98"/>
        <end position="122"/>
    </location>
</feature>
<protein>
    <submittedName>
        <fullName evidence="2">Uncharacterized protein</fullName>
    </submittedName>
</protein>
<reference evidence="2 3" key="1">
    <citation type="journal article" date="2020" name="BMC Genomics">
        <title>Intraspecific diversification of the crop wild relative Brassica cretica Lam. using demographic model selection.</title>
        <authorList>
            <person name="Kioukis A."/>
            <person name="Michalopoulou V.A."/>
            <person name="Briers L."/>
            <person name="Pirintsos S."/>
            <person name="Studholme D.J."/>
            <person name="Pavlidis P."/>
            <person name="Sarris P.F."/>
        </authorList>
    </citation>
    <scope>NUCLEOTIDE SEQUENCE [LARGE SCALE GENOMIC DNA]</scope>
    <source>
        <strain evidence="3">cv. PFS-1207/04</strain>
    </source>
</reference>
<keyword evidence="3" id="KW-1185">Reference proteome</keyword>
<dbReference type="Proteomes" id="UP000266723">
    <property type="component" value="Unassembled WGS sequence"/>
</dbReference>